<dbReference type="AlphaFoldDB" id="A0A061EWZ4"/>
<proteinExistence type="predicted"/>
<dbReference type="OMA" id="DHSINCP"/>
<evidence type="ECO:0000313" key="2">
    <source>
        <dbReference type="EMBL" id="EOY08952.1"/>
    </source>
</evidence>
<keyword evidence="3" id="KW-1185">Reference proteome</keyword>
<protein>
    <recommendedName>
        <fullName evidence="1">Reverse transcriptase Ty1/copia-type domain-containing protein</fullName>
    </recommendedName>
</protein>
<dbReference type="eggNOG" id="KOG0017">
    <property type="taxonomic scope" value="Eukaryota"/>
</dbReference>
<dbReference type="InterPro" id="IPR043502">
    <property type="entry name" value="DNA/RNA_pol_sf"/>
</dbReference>
<organism evidence="2 3">
    <name type="scientific">Theobroma cacao</name>
    <name type="common">Cacao</name>
    <name type="synonym">Cocoa</name>
    <dbReference type="NCBI Taxonomy" id="3641"/>
    <lineage>
        <taxon>Eukaryota</taxon>
        <taxon>Viridiplantae</taxon>
        <taxon>Streptophyta</taxon>
        <taxon>Embryophyta</taxon>
        <taxon>Tracheophyta</taxon>
        <taxon>Spermatophyta</taxon>
        <taxon>Magnoliopsida</taxon>
        <taxon>eudicotyledons</taxon>
        <taxon>Gunneridae</taxon>
        <taxon>Pentapetalae</taxon>
        <taxon>rosids</taxon>
        <taxon>malvids</taxon>
        <taxon>Malvales</taxon>
        <taxon>Malvaceae</taxon>
        <taxon>Byttnerioideae</taxon>
        <taxon>Theobroma</taxon>
    </lineage>
</organism>
<dbReference type="Gramene" id="EOY08952">
    <property type="protein sequence ID" value="EOY08952"/>
    <property type="gene ID" value="TCM_024251"/>
</dbReference>
<evidence type="ECO:0000259" key="1">
    <source>
        <dbReference type="Pfam" id="PF07727"/>
    </source>
</evidence>
<dbReference type="Pfam" id="PF07727">
    <property type="entry name" value="RVT_2"/>
    <property type="match status" value="1"/>
</dbReference>
<name>A0A061EWZ4_THECC</name>
<accession>A0A061EWZ4</accession>
<dbReference type="SUPFAM" id="SSF56672">
    <property type="entry name" value="DNA/RNA polymerases"/>
    <property type="match status" value="1"/>
</dbReference>
<sequence length="94" mass="10711">MRKERGVGMYKYSSDHSINCPHLIPYSCTTSIPFTLYVDDLLVTSNNTEVLHQFLQHLANKFYLKDLGNLNYFLGIEAISTSNGLFNTSIFKIS</sequence>
<gene>
    <name evidence="2" type="ORF">TCM_024251</name>
</gene>
<evidence type="ECO:0000313" key="3">
    <source>
        <dbReference type="Proteomes" id="UP000026915"/>
    </source>
</evidence>
<dbReference type="EMBL" id="CM001883">
    <property type="protein sequence ID" value="EOY08952.1"/>
    <property type="molecule type" value="Genomic_DNA"/>
</dbReference>
<dbReference type="Proteomes" id="UP000026915">
    <property type="component" value="Chromosome 5"/>
</dbReference>
<reference evidence="2 3" key="1">
    <citation type="journal article" date="2013" name="Genome Biol.">
        <title>The genome sequence of the most widely cultivated cacao type and its use to identify candidate genes regulating pod color.</title>
        <authorList>
            <person name="Motamayor J.C."/>
            <person name="Mockaitis K."/>
            <person name="Schmutz J."/>
            <person name="Haiminen N."/>
            <person name="Iii D.L."/>
            <person name="Cornejo O."/>
            <person name="Findley S.D."/>
            <person name="Zheng P."/>
            <person name="Utro F."/>
            <person name="Royaert S."/>
            <person name="Saski C."/>
            <person name="Jenkins J."/>
            <person name="Podicheti R."/>
            <person name="Zhao M."/>
            <person name="Scheffler B.E."/>
            <person name="Stack J.C."/>
            <person name="Feltus F.A."/>
            <person name="Mustiga G.M."/>
            <person name="Amores F."/>
            <person name="Phillips W."/>
            <person name="Marelli J.P."/>
            <person name="May G.D."/>
            <person name="Shapiro H."/>
            <person name="Ma J."/>
            <person name="Bustamante C.D."/>
            <person name="Schnell R.J."/>
            <person name="Main D."/>
            <person name="Gilbert D."/>
            <person name="Parida L."/>
            <person name="Kuhn D.N."/>
        </authorList>
    </citation>
    <scope>NUCLEOTIDE SEQUENCE [LARGE SCALE GENOMIC DNA]</scope>
    <source>
        <strain evidence="3">cv. Matina 1-6</strain>
    </source>
</reference>
<dbReference type="InterPro" id="IPR013103">
    <property type="entry name" value="RVT_2"/>
</dbReference>
<feature type="domain" description="Reverse transcriptase Ty1/copia-type" evidence="1">
    <location>
        <begin position="31"/>
        <end position="85"/>
    </location>
</feature>
<dbReference type="HOGENOM" id="CLU_2390431_0_0_1"/>
<dbReference type="InParanoid" id="A0A061EWZ4"/>